<dbReference type="SUPFAM" id="SSF53448">
    <property type="entry name" value="Nucleotide-diphospho-sugar transferases"/>
    <property type="match status" value="1"/>
</dbReference>
<dbReference type="EMBL" id="FNEM01000008">
    <property type="protein sequence ID" value="SDJ42127.1"/>
    <property type="molecule type" value="Genomic_DNA"/>
</dbReference>
<proteinExistence type="predicted"/>
<dbReference type="InterPro" id="IPR050834">
    <property type="entry name" value="Glycosyltransf_2"/>
</dbReference>
<accession>A0A1G8TL33</accession>
<evidence type="ECO:0000259" key="1">
    <source>
        <dbReference type="Pfam" id="PF00535"/>
    </source>
</evidence>
<dbReference type="RefSeq" id="WP_090365261.1">
    <property type="nucleotide sequence ID" value="NZ_FNEM01000008.1"/>
</dbReference>
<dbReference type="OrthoDB" id="6116224at2"/>
<sequence length="300" mass="33412">MTTSVTVCLCTYRRPHLAETLKSLEQQQLPDDVRLSISVADNDLLESGRDLVEEFKQHTNLEVSYAVQPQKNISMARNTSVANAHSQWLAFIDDDEKASPTWLATLLACARQFDADAVMGQVHTRYPAQTPEWISAGNYFSKSLPPTGSKLDVGSTCNALVKRSVLPHPKTPFDVNRGTQGGEDTTLFHDIHTQGGVIVSCREAVVSELVEPQRLNRRYLLQKATRIGETYASIFFTPLSPTGKSLQLLKACAQTLIAALGAVVLRPMGKKHSFRYVMKMMSNWGKVRFFLNTPPVELYK</sequence>
<dbReference type="InterPro" id="IPR029044">
    <property type="entry name" value="Nucleotide-diphossugar_trans"/>
</dbReference>
<name>A0A1G8TL33_9GAMM</name>
<feature type="domain" description="Glycosyltransferase 2-like" evidence="1">
    <location>
        <begin position="6"/>
        <end position="166"/>
    </location>
</feature>
<dbReference type="Gene3D" id="3.90.550.10">
    <property type="entry name" value="Spore Coat Polysaccharide Biosynthesis Protein SpsA, Chain A"/>
    <property type="match status" value="1"/>
</dbReference>
<dbReference type="PANTHER" id="PTHR43685">
    <property type="entry name" value="GLYCOSYLTRANSFERASE"/>
    <property type="match status" value="1"/>
</dbReference>
<protein>
    <submittedName>
        <fullName evidence="2">Succinoglycan biosynthesis protein ExoM</fullName>
    </submittedName>
</protein>
<dbReference type="PANTHER" id="PTHR43685:SF2">
    <property type="entry name" value="GLYCOSYLTRANSFERASE 2-LIKE DOMAIN-CONTAINING PROTEIN"/>
    <property type="match status" value="1"/>
</dbReference>
<dbReference type="Pfam" id="PF00535">
    <property type="entry name" value="Glycos_transf_2"/>
    <property type="match status" value="1"/>
</dbReference>
<keyword evidence="3" id="KW-1185">Reference proteome</keyword>
<evidence type="ECO:0000313" key="3">
    <source>
        <dbReference type="Proteomes" id="UP000199527"/>
    </source>
</evidence>
<reference evidence="3" key="1">
    <citation type="submission" date="2016-10" db="EMBL/GenBank/DDBJ databases">
        <authorList>
            <person name="Varghese N."/>
            <person name="Submissions S."/>
        </authorList>
    </citation>
    <scope>NUCLEOTIDE SEQUENCE [LARGE SCALE GENOMIC DNA]</scope>
    <source>
        <strain evidence="3">DSM 23317</strain>
    </source>
</reference>
<organism evidence="2 3">
    <name type="scientific">Ferrimonas sediminum</name>
    <dbReference type="NCBI Taxonomy" id="718193"/>
    <lineage>
        <taxon>Bacteria</taxon>
        <taxon>Pseudomonadati</taxon>
        <taxon>Pseudomonadota</taxon>
        <taxon>Gammaproteobacteria</taxon>
        <taxon>Alteromonadales</taxon>
        <taxon>Ferrimonadaceae</taxon>
        <taxon>Ferrimonas</taxon>
    </lineage>
</organism>
<dbReference type="CDD" id="cd00761">
    <property type="entry name" value="Glyco_tranf_GTA_type"/>
    <property type="match status" value="1"/>
</dbReference>
<gene>
    <name evidence="2" type="ORF">SAMN04488540_10815</name>
</gene>
<dbReference type="AlphaFoldDB" id="A0A1G8TL33"/>
<evidence type="ECO:0000313" key="2">
    <source>
        <dbReference type="EMBL" id="SDJ42127.1"/>
    </source>
</evidence>
<dbReference type="InterPro" id="IPR001173">
    <property type="entry name" value="Glyco_trans_2-like"/>
</dbReference>
<dbReference type="Proteomes" id="UP000199527">
    <property type="component" value="Unassembled WGS sequence"/>
</dbReference>